<keyword evidence="2" id="KW-1185">Reference proteome</keyword>
<evidence type="ECO:0000313" key="2">
    <source>
        <dbReference type="Proteomes" id="UP000267128"/>
    </source>
</evidence>
<reference evidence="1 2" key="1">
    <citation type="submission" date="2018-11" db="EMBL/GenBank/DDBJ databases">
        <authorList>
            <person name="Li F."/>
        </authorList>
    </citation>
    <scope>NUCLEOTIDE SEQUENCE [LARGE SCALE GENOMIC DNA]</scope>
    <source>
        <strain evidence="1 2">Gsoil 097</strain>
    </source>
</reference>
<dbReference type="EMBL" id="RJSE01000007">
    <property type="protein sequence ID" value="RNL61927.1"/>
    <property type="molecule type" value="Genomic_DNA"/>
</dbReference>
<dbReference type="OrthoDB" id="10001093at2"/>
<protein>
    <submittedName>
        <fullName evidence="1">Uncharacterized protein</fullName>
    </submittedName>
</protein>
<accession>A0A3N0CEP8</accession>
<sequence length="59" mass="6222">MSVQDQLAAAGLEVPPDELDGIVAWIEGSRAMAQVLYADPQLPPPCSPGRIAWTGDSDD</sequence>
<dbReference type="RefSeq" id="WP_123227222.1">
    <property type="nucleotide sequence ID" value="NZ_RJSE01000007.1"/>
</dbReference>
<gene>
    <name evidence="1" type="ORF">EFK50_08840</name>
</gene>
<proteinExistence type="predicted"/>
<organism evidence="1 2">
    <name type="scientific">Nocardioides marmoriginsengisoli</name>
    <dbReference type="NCBI Taxonomy" id="661483"/>
    <lineage>
        <taxon>Bacteria</taxon>
        <taxon>Bacillati</taxon>
        <taxon>Actinomycetota</taxon>
        <taxon>Actinomycetes</taxon>
        <taxon>Propionibacteriales</taxon>
        <taxon>Nocardioidaceae</taxon>
        <taxon>Nocardioides</taxon>
    </lineage>
</organism>
<comment type="caution">
    <text evidence="1">The sequence shown here is derived from an EMBL/GenBank/DDBJ whole genome shotgun (WGS) entry which is preliminary data.</text>
</comment>
<dbReference type="AlphaFoldDB" id="A0A3N0CEP8"/>
<name>A0A3N0CEP8_9ACTN</name>
<evidence type="ECO:0000313" key="1">
    <source>
        <dbReference type="EMBL" id="RNL61927.1"/>
    </source>
</evidence>
<dbReference type="Proteomes" id="UP000267128">
    <property type="component" value="Unassembled WGS sequence"/>
</dbReference>